<evidence type="ECO:0000259" key="3">
    <source>
        <dbReference type="PROSITE" id="PS50157"/>
    </source>
</evidence>
<comment type="caution">
    <text evidence="4">The sequence shown here is derived from an EMBL/GenBank/DDBJ whole genome shotgun (WGS) entry which is preliminary data.</text>
</comment>
<feature type="region of interest" description="Disordered" evidence="2">
    <location>
        <begin position="47"/>
        <end position="80"/>
    </location>
</feature>
<keyword evidence="1" id="KW-0863">Zinc-finger</keyword>
<keyword evidence="1" id="KW-0862">Zinc</keyword>
<dbReference type="PROSITE" id="PS50157">
    <property type="entry name" value="ZINC_FINGER_C2H2_2"/>
    <property type="match status" value="1"/>
</dbReference>
<evidence type="ECO:0000313" key="4">
    <source>
        <dbReference type="EMBL" id="CAF0731767.1"/>
    </source>
</evidence>
<evidence type="ECO:0000256" key="1">
    <source>
        <dbReference type="PROSITE-ProRule" id="PRU00042"/>
    </source>
</evidence>
<dbReference type="GO" id="GO:0008270">
    <property type="term" value="F:zinc ion binding"/>
    <property type="evidence" value="ECO:0007669"/>
    <property type="project" value="UniProtKB-KW"/>
</dbReference>
<feature type="domain" description="C2H2-type" evidence="3">
    <location>
        <begin position="149"/>
        <end position="186"/>
    </location>
</feature>
<accession>A0A813N3D1</accession>
<gene>
    <name evidence="4" type="ORF">JYZ213_LOCUS1260</name>
</gene>
<dbReference type="InterPro" id="IPR013087">
    <property type="entry name" value="Znf_C2H2_type"/>
</dbReference>
<keyword evidence="1" id="KW-0479">Metal-binding</keyword>
<dbReference type="EMBL" id="CAJNOG010000005">
    <property type="protein sequence ID" value="CAF0731767.1"/>
    <property type="molecule type" value="Genomic_DNA"/>
</dbReference>
<feature type="compositionally biased region" description="Low complexity" evidence="2">
    <location>
        <begin position="47"/>
        <end position="65"/>
    </location>
</feature>
<name>A0A813N3D1_9BILA</name>
<evidence type="ECO:0000313" key="5">
    <source>
        <dbReference type="Proteomes" id="UP000663845"/>
    </source>
</evidence>
<protein>
    <recommendedName>
        <fullName evidence="3">C2H2-type domain-containing protein</fullName>
    </recommendedName>
</protein>
<dbReference type="AlphaFoldDB" id="A0A813N3D1"/>
<evidence type="ECO:0000256" key="2">
    <source>
        <dbReference type="SAM" id="MobiDB-lite"/>
    </source>
</evidence>
<organism evidence="4 5">
    <name type="scientific">Adineta steineri</name>
    <dbReference type="NCBI Taxonomy" id="433720"/>
    <lineage>
        <taxon>Eukaryota</taxon>
        <taxon>Metazoa</taxon>
        <taxon>Spiralia</taxon>
        <taxon>Gnathifera</taxon>
        <taxon>Rotifera</taxon>
        <taxon>Eurotatoria</taxon>
        <taxon>Bdelloidea</taxon>
        <taxon>Adinetida</taxon>
        <taxon>Adinetidae</taxon>
        <taxon>Adineta</taxon>
    </lineage>
</organism>
<dbReference type="Proteomes" id="UP000663845">
    <property type="component" value="Unassembled WGS sequence"/>
</dbReference>
<sequence length="197" mass="22037">MTTSTKKNPIYAEYINPTVDQYSTQKENPLVLMAQACNNIGKEFSIPIKQTSPPSSSSSSSLFISKQRKSISPQEGKKSLKRLASSTFPISTTKKISHPQSSSTFDSLFLQYLNKIIFSSIVPCNYSTIFPTCQQSSPYLINSILSLPFVCNWIDSTNQDGFCGKRFTNHINLLEHLCTEHASIKSSYYSSTSLEKF</sequence>
<reference evidence="4" key="1">
    <citation type="submission" date="2021-02" db="EMBL/GenBank/DDBJ databases">
        <authorList>
            <person name="Nowell W R."/>
        </authorList>
    </citation>
    <scope>NUCLEOTIDE SEQUENCE</scope>
</reference>
<proteinExistence type="predicted"/>